<evidence type="ECO:0000313" key="2">
    <source>
        <dbReference type="EMBL" id="PIR93583.1"/>
    </source>
</evidence>
<evidence type="ECO:0000313" key="3">
    <source>
        <dbReference type="Proteomes" id="UP000229901"/>
    </source>
</evidence>
<accession>A0A2H0V3C2</accession>
<keyword evidence="1" id="KW-1133">Transmembrane helix</keyword>
<evidence type="ECO:0000256" key="1">
    <source>
        <dbReference type="SAM" id="Phobius"/>
    </source>
</evidence>
<feature type="transmembrane region" description="Helical" evidence="1">
    <location>
        <begin position="153"/>
        <end position="172"/>
    </location>
</feature>
<comment type="caution">
    <text evidence="2">The sequence shown here is derived from an EMBL/GenBank/DDBJ whole genome shotgun (WGS) entry which is preliminary data.</text>
</comment>
<proteinExistence type="predicted"/>
<name>A0A2H0V3C2_9BACT</name>
<keyword evidence="1" id="KW-0812">Transmembrane</keyword>
<organism evidence="2 3">
    <name type="scientific">Candidatus Falkowbacteria bacterium CG10_big_fil_rev_8_21_14_0_10_39_11</name>
    <dbReference type="NCBI Taxonomy" id="1974565"/>
    <lineage>
        <taxon>Bacteria</taxon>
        <taxon>Candidatus Falkowiibacteriota</taxon>
    </lineage>
</organism>
<dbReference type="Proteomes" id="UP000229901">
    <property type="component" value="Unassembled WGS sequence"/>
</dbReference>
<evidence type="ECO:0008006" key="4">
    <source>
        <dbReference type="Google" id="ProtNLM"/>
    </source>
</evidence>
<keyword evidence="1" id="KW-0472">Membrane</keyword>
<sequence length="191" mass="21837">MKHVAAGILATLIFFGGTVQVQALEQEMTLEGFNANNEDIAVTYLMDTSDVCDKLQEALIPNLMKALRSFSTEELKGSDLHQRKLLDTIVFQYQSDVPTNCTVNWLYIEKIRFGGEFIAFNSNELRWDNSKQTTVEAETNVGAASQTDLWSKYITIFALASLFILMILYMILTRRFNQLRSKMDQMHDDED</sequence>
<protein>
    <recommendedName>
        <fullName evidence="4">Transmembrane protein</fullName>
    </recommendedName>
</protein>
<dbReference type="AlphaFoldDB" id="A0A2H0V3C2"/>
<gene>
    <name evidence="2" type="ORF">COT97_05855</name>
</gene>
<dbReference type="EMBL" id="PFAP01000052">
    <property type="protein sequence ID" value="PIR93583.1"/>
    <property type="molecule type" value="Genomic_DNA"/>
</dbReference>
<reference evidence="3" key="1">
    <citation type="submission" date="2017-09" db="EMBL/GenBank/DDBJ databases">
        <title>Depth-based differentiation of microbial function through sediment-hosted aquifers and enrichment of novel symbionts in the deep terrestrial subsurface.</title>
        <authorList>
            <person name="Probst A.J."/>
            <person name="Ladd B."/>
            <person name="Jarett J.K."/>
            <person name="Geller-Mcgrath D.E."/>
            <person name="Sieber C.M.K."/>
            <person name="Emerson J.B."/>
            <person name="Anantharaman K."/>
            <person name="Thomas B.C."/>
            <person name="Malmstrom R."/>
            <person name="Stieglmeier M."/>
            <person name="Klingl A."/>
            <person name="Woyke T."/>
            <person name="Ryan C.M."/>
            <person name="Banfield J.F."/>
        </authorList>
    </citation>
    <scope>NUCLEOTIDE SEQUENCE [LARGE SCALE GENOMIC DNA]</scope>
</reference>